<comment type="caution">
    <text evidence="2">The sequence shown here is derived from an EMBL/GenBank/DDBJ whole genome shotgun (WGS) entry which is preliminary data.</text>
</comment>
<sequence>MGRDKPNHNKSRKRKSRELNLTDSSKPPVVKVVRRAPLPDTSLFDYPYDAEKFSKLQQDLLKHLKKSRRITCRFKKLTNRIEDDAVAERVKGLLNEVFVELGHLEDITTIKLDREVSSSRN</sequence>
<feature type="region of interest" description="Disordered" evidence="1">
    <location>
        <begin position="1"/>
        <end position="26"/>
    </location>
</feature>
<dbReference type="Proteomes" id="UP001259832">
    <property type="component" value="Unassembled WGS sequence"/>
</dbReference>
<dbReference type="AlphaFoldDB" id="A0AAD9G9H6"/>
<keyword evidence="3" id="KW-1185">Reference proteome</keyword>
<name>A0AAD9G9H6_9STRA</name>
<dbReference type="EMBL" id="JASMQC010000026">
    <property type="protein sequence ID" value="KAK1934214.1"/>
    <property type="molecule type" value="Genomic_DNA"/>
</dbReference>
<proteinExistence type="predicted"/>
<gene>
    <name evidence="2" type="ORF">P3T76_011417</name>
</gene>
<accession>A0AAD9G9H6</accession>
<evidence type="ECO:0000256" key="1">
    <source>
        <dbReference type="SAM" id="MobiDB-lite"/>
    </source>
</evidence>
<evidence type="ECO:0000313" key="3">
    <source>
        <dbReference type="Proteomes" id="UP001259832"/>
    </source>
</evidence>
<reference evidence="2" key="1">
    <citation type="submission" date="2023-08" db="EMBL/GenBank/DDBJ databases">
        <title>Reference Genome Resource for the Citrus Pathogen Phytophthora citrophthora.</title>
        <authorList>
            <person name="Moller H."/>
            <person name="Coetzee B."/>
            <person name="Rose L.J."/>
            <person name="Van Niekerk J.M."/>
        </authorList>
    </citation>
    <scope>NUCLEOTIDE SEQUENCE</scope>
    <source>
        <strain evidence="2">STE-U-9442</strain>
    </source>
</reference>
<evidence type="ECO:0000313" key="2">
    <source>
        <dbReference type="EMBL" id="KAK1934214.1"/>
    </source>
</evidence>
<organism evidence="2 3">
    <name type="scientific">Phytophthora citrophthora</name>
    <dbReference type="NCBI Taxonomy" id="4793"/>
    <lineage>
        <taxon>Eukaryota</taxon>
        <taxon>Sar</taxon>
        <taxon>Stramenopiles</taxon>
        <taxon>Oomycota</taxon>
        <taxon>Peronosporomycetes</taxon>
        <taxon>Peronosporales</taxon>
        <taxon>Peronosporaceae</taxon>
        <taxon>Phytophthora</taxon>
    </lineage>
</organism>
<protein>
    <submittedName>
        <fullName evidence="2">Uncharacterized protein</fullName>
    </submittedName>
</protein>